<keyword evidence="3" id="KW-1185">Reference proteome</keyword>
<gene>
    <name evidence="2" type="ORF">OBBRIDRAFT_804971</name>
</gene>
<proteinExistence type="predicted"/>
<accession>A0A8E2DJ80</accession>
<feature type="compositionally biased region" description="Low complexity" evidence="1">
    <location>
        <begin position="459"/>
        <end position="473"/>
    </location>
</feature>
<dbReference type="AlphaFoldDB" id="A0A8E2DJ80"/>
<evidence type="ECO:0000256" key="1">
    <source>
        <dbReference type="SAM" id="MobiDB-lite"/>
    </source>
</evidence>
<sequence>MLSLSPDWTLFEPPSTTFQFDIPNSHDELLALLDAEQRAILEHDLFNTHVETNIMSSVFGNSSESTITEALPSNVPTHQTILSTSMYSVSVVHTPAGASTIASNAVFPPSLYDGEASHALSRDLPLFSPHNIWDHSIISPTNIQSDIGNELEFPAQTYDGDELLVSSFPGPNSPTQHGHIRTLTVLSFDRSLQSYDSASDGSSDGFGAPDTYHSAIHPVSEGVYGDYQDEIYPSHNTHYLMGEPLASDYSSSGRHVHNDGGIADILLIGGARWTSTEGYSDSAHQMISNNQSTTENAPHVECQQLLHDSLRMDAPEQAQGPHIHYQQPVQPDLRYAAMDYGAQWEARSVSSRELSLVPEPVRLVFMPNVASMGGQQDSTVNNMVPSETALGKRRAAIEQELDDDAAHVKRMRYDSYDDGAASTSNTDHIDDAMWSQDNFEAFLASLAFDADESNNSPGTSVDSEASSSTSATTPENQGHLEHSIEDGVPIAMSQYELGVDRPDEQWLPESNSKVILFLACTRCYGRRIGCSEWDINGCRQCRESNQVCVERHGDPIVKAQLACLQCRKEKAKCVNQISITENRSVCE</sequence>
<evidence type="ECO:0000313" key="2">
    <source>
        <dbReference type="EMBL" id="OCH89052.1"/>
    </source>
</evidence>
<dbReference type="EMBL" id="KV722436">
    <property type="protein sequence ID" value="OCH89052.1"/>
    <property type="molecule type" value="Genomic_DNA"/>
</dbReference>
<protein>
    <submittedName>
        <fullName evidence="2">Uncharacterized protein</fullName>
    </submittedName>
</protein>
<feature type="region of interest" description="Disordered" evidence="1">
    <location>
        <begin position="453"/>
        <end position="481"/>
    </location>
</feature>
<organism evidence="2 3">
    <name type="scientific">Obba rivulosa</name>
    <dbReference type="NCBI Taxonomy" id="1052685"/>
    <lineage>
        <taxon>Eukaryota</taxon>
        <taxon>Fungi</taxon>
        <taxon>Dikarya</taxon>
        <taxon>Basidiomycota</taxon>
        <taxon>Agaricomycotina</taxon>
        <taxon>Agaricomycetes</taxon>
        <taxon>Polyporales</taxon>
        <taxon>Gelatoporiaceae</taxon>
        <taxon>Obba</taxon>
    </lineage>
</organism>
<evidence type="ECO:0000313" key="3">
    <source>
        <dbReference type="Proteomes" id="UP000250043"/>
    </source>
</evidence>
<dbReference type="Proteomes" id="UP000250043">
    <property type="component" value="Unassembled WGS sequence"/>
</dbReference>
<name>A0A8E2DJ80_9APHY</name>
<reference evidence="2 3" key="1">
    <citation type="submission" date="2016-07" db="EMBL/GenBank/DDBJ databases">
        <title>Draft genome of the white-rot fungus Obba rivulosa 3A-2.</title>
        <authorList>
            <consortium name="DOE Joint Genome Institute"/>
            <person name="Miettinen O."/>
            <person name="Riley R."/>
            <person name="Acob R."/>
            <person name="Barry K."/>
            <person name="Cullen D."/>
            <person name="De Vries R."/>
            <person name="Hainaut M."/>
            <person name="Hatakka A."/>
            <person name="Henrissat B."/>
            <person name="Hilden K."/>
            <person name="Kuo R."/>
            <person name="Labutti K."/>
            <person name="Lipzen A."/>
            <person name="Makela M.R."/>
            <person name="Sandor L."/>
            <person name="Spatafora J.W."/>
            <person name="Grigoriev I.V."/>
            <person name="Hibbett D.S."/>
        </authorList>
    </citation>
    <scope>NUCLEOTIDE SEQUENCE [LARGE SCALE GENOMIC DNA]</scope>
    <source>
        <strain evidence="2 3">3A-2</strain>
    </source>
</reference>